<evidence type="ECO:0000259" key="1">
    <source>
        <dbReference type="Pfam" id="PF07534"/>
    </source>
</evidence>
<keyword evidence="3" id="KW-1185">Reference proteome</keyword>
<organism evidence="2 3">
    <name type="scientific">Paramecium octaurelia</name>
    <dbReference type="NCBI Taxonomy" id="43137"/>
    <lineage>
        <taxon>Eukaryota</taxon>
        <taxon>Sar</taxon>
        <taxon>Alveolata</taxon>
        <taxon>Ciliophora</taxon>
        <taxon>Intramacronucleata</taxon>
        <taxon>Oligohymenophorea</taxon>
        <taxon>Peniculida</taxon>
        <taxon>Parameciidae</taxon>
        <taxon>Paramecium</taxon>
    </lineage>
</organism>
<comment type="caution">
    <text evidence="2">The sequence shown here is derived from an EMBL/GenBank/DDBJ whole genome shotgun (WGS) entry which is preliminary data.</text>
</comment>
<evidence type="ECO:0000313" key="2">
    <source>
        <dbReference type="EMBL" id="CAD8195743.1"/>
    </source>
</evidence>
<proteinExistence type="predicted"/>
<name>A0A8S1X0S0_PAROT</name>
<feature type="domain" description="TLDc" evidence="1">
    <location>
        <begin position="1"/>
        <end position="122"/>
    </location>
</feature>
<dbReference type="AlphaFoldDB" id="A0A8S1X0S0"/>
<reference evidence="2" key="1">
    <citation type="submission" date="2021-01" db="EMBL/GenBank/DDBJ databases">
        <authorList>
            <consortium name="Genoscope - CEA"/>
            <person name="William W."/>
        </authorList>
    </citation>
    <scope>NUCLEOTIDE SEQUENCE</scope>
</reference>
<protein>
    <recommendedName>
        <fullName evidence="1">TLDc domain-containing protein</fullName>
    </recommendedName>
</protein>
<dbReference type="Proteomes" id="UP000683925">
    <property type="component" value="Unassembled WGS sequence"/>
</dbReference>
<dbReference type="OrthoDB" id="10001977at2759"/>
<dbReference type="InterPro" id="IPR006571">
    <property type="entry name" value="TLDc_dom"/>
</dbReference>
<sequence length="125" mass="14482">MIFQSESGYIFGGYSPCQWSEDDDCYGHDYSLTSFLFSQTHVEIYPMKENSEYNAIFTSRINGPVFGNDQGYGNDLMIESDFKQGHSNLGYGYQWDQCEDTYSNHLFGQNEPNIIECEIYELKLI</sequence>
<accession>A0A8S1X0S0</accession>
<dbReference type="EMBL" id="CAJJDP010000110">
    <property type="protein sequence ID" value="CAD8195743.1"/>
    <property type="molecule type" value="Genomic_DNA"/>
</dbReference>
<evidence type="ECO:0000313" key="3">
    <source>
        <dbReference type="Proteomes" id="UP000683925"/>
    </source>
</evidence>
<gene>
    <name evidence="2" type="ORF">POCTA_138.1.T1100013</name>
</gene>
<dbReference type="Pfam" id="PF07534">
    <property type="entry name" value="TLD"/>
    <property type="match status" value="1"/>
</dbReference>